<dbReference type="Proteomes" id="UP001172457">
    <property type="component" value="Chromosome 3"/>
</dbReference>
<proteinExistence type="predicted"/>
<dbReference type="PANTHER" id="PTHR47481:SF39">
    <property type="entry name" value="TRANSCRIPTION FACTOR INTERACTOR AND REGULATOR CCHC(ZN) FAMILY"/>
    <property type="match status" value="1"/>
</dbReference>
<evidence type="ECO:0000313" key="2">
    <source>
        <dbReference type="EMBL" id="KAJ9556983.1"/>
    </source>
</evidence>
<keyword evidence="3" id="KW-1185">Reference proteome</keyword>
<dbReference type="PANTHER" id="PTHR47481">
    <property type="match status" value="1"/>
</dbReference>
<dbReference type="InterPro" id="IPR054722">
    <property type="entry name" value="PolX-like_BBD"/>
</dbReference>
<gene>
    <name evidence="2" type="ORF">OSB04_011597</name>
</gene>
<comment type="caution">
    <text evidence="2">The sequence shown here is derived from an EMBL/GenBank/DDBJ whole genome shotgun (WGS) entry which is preliminary data.</text>
</comment>
<dbReference type="Pfam" id="PF22936">
    <property type="entry name" value="Pol_BBD"/>
    <property type="match status" value="1"/>
</dbReference>
<dbReference type="AlphaFoldDB" id="A0AA38THA7"/>
<dbReference type="EMBL" id="JARYMX010000003">
    <property type="protein sequence ID" value="KAJ9556983.1"/>
    <property type="molecule type" value="Genomic_DNA"/>
</dbReference>
<sequence length="154" mass="16930">MVYGHCNRCGISHLPSQCLNQPNQSRTVPQANYATYSDIGSQSGSTWKPDTGANHHATPDLSSIVNSEAYFSNNSLLVGDGSSIPIFHIGSSKLYSPNKTFNLSNILNVPELKQNLLSVQKFCVDNDVLFEFHSSYFVVKDESTRTILLMGPSE</sequence>
<name>A0AA38THA7_9ASTR</name>
<feature type="domain" description="Retrovirus-related Pol polyprotein from transposon TNT 1-94-like beta-barrel" evidence="1">
    <location>
        <begin position="47"/>
        <end position="122"/>
    </location>
</feature>
<accession>A0AA38THA7</accession>
<evidence type="ECO:0000259" key="1">
    <source>
        <dbReference type="Pfam" id="PF22936"/>
    </source>
</evidence>
<protein>
    <recommendedName>
        <fullName evidence="1">Retrovirus-related Pol polyprotein from transposon TNT 1-94-like beta-barrel domain-containing protein</fullName>
    </recommendedName>
</protein>
<organism evidence="2 3">
    <name type="scientific">Centaurea solstitialis</name>
    <name type="common">yellow star-thistle</name>
    <dbReference type="NCBI Taxonomy" id="347529"/>
    <lineage>
        <taxon>Eukaryota</taxon>
        <taxon>Viridiplantae</taxon>
        <taxon>Streptophyta</taxon>
        <taxon>Embryophyta</taxon>
        <taxon>Tracheophyta</taxon>
        <taxon>Spermatophyta</taxon>
        <taxon>Magnoliopsida</taxon>
        <taxon>eudicotyledons</taxon>
        <taxon>Gunneridae</taxon>
        <taxon>Pentapetalae</taxon>
        <taxon>asterids</taxon>
        <taxon>campanulids</taxon>
        <taxon>Asterales</taxon>
        <taxon>Asteraceae</taxon>
        <taxon>Carduoideae</taxon>
        <taxon>Cardueae</taxon>
        <taxon>Centaureinae</taxon>
        <taxon>Centaurea</taxon>
    </lineage>
</organism>
<reference evidence="2" key="1">
    <citation type="submission" date="2023-03" db="EMBL/GenBank/DDBJ databases">
        <title>Chromosome-scale reference genome and RAD-based genetic map of yellow starthistle (Centaurea solstitialis) reveal putative structural variation and QTLs associated with invader traits.</title>
        <authorList>
            <person name="Reatini B."/>
            <person name="Cang F.A."/>
            <person name="Jiang Q."/>
            <person name="Mckibben M.T.W."/>
            <person name="Barker M.S."/>
            <person name="Rieseberg L.H."/>
            <person name="Dlugosch K.M."/>
        </authorList>
    </citation>
    <scope>NUCLEOTIDE SEQUENCE</scope>
    <source>
        <strain evidence="2">CAN-66</strain>
        <tissue evidence="2">Leaf</tissue>
    </source>
</reference>
<evidence type="ECO:0000313" key="3">
    <source>
        <dbReference type="Proteomes" id="UP001172457"/>
    </source>
</evidence>